<accession>A0A2S4PJZ8</accession>
<protein>
    <recommendedName>
        <fullName evidence="1">RNase H type-1 domain-containing protein</fullName>
    </recommendedName>
</protein>
<evidence type="ECO:0000259" key="1">
    <source>
        <dbReference type="PROSITE" id="PS50879"/>
    </source>
</evidence>
<dbReference type="GO" id="GO:0003676">
    <property type="term" value="F:nucleic acid binding"/>
    <property type="evidence" value="ECO:0007669"/>
    <property type="project" value="InterPro"/>
</dbReference>
<evidence type="ECO:0000313" key="2">
    <source>
        <dbReference type="EMBL" id="POS82366.1"/>
    </source>
</evidence>
<dbReference type="PROSITE" id="PS50879">
    <property type="entry name" value="RNASE_H_1"/>
    <property type="match status" value="1"/>
</dbReference>
<proteinExistence type="predicted"/>
<dbReference type="SUPFAM" id="SSF53098">
    <property type="entry name" value="Ribonuclease H-like"/>
    <property type="match status" value="1"/>
</dbReference>
<organism evidence="2 3">
    <name type="scientific">Erysiphe pulchra</name>
    <dbReference type="NCBI Taxonomy" id="225359"/>
    <lineage>
        <taxon>Eukaryota</taxon>
        <taxon>Fungi</taxon>
        <taxon>Dikarya</taxon>
        <taxon>Ascomycota</taxon>
        <taxon>Pezizomycotina</taxon>
        <taxon>Leotiomycetes</taxon>
        <taxon>Erysiphales</taxon>
        <taxon>Erysiphaceae</taxon>
        <taxon>Erysiphe</taxon>
    </lineage>
</organism>
<dbReference type="InterPro" id="IPR002156">
    <property type="entry name" value="RNaseH_domain"/>
</dbReference>
<comment type="caution">
    <text evidence="2">The sequence shown here is derived from an EMBL/GenBank/DDBJ whole genome shotgun (WGS) entry which is preliminary data.</text>
</comment>
<dbReference type="Gene3D" id="3.30.420.10">
    <property type="entry name" value="Ribonuclease H-like superfamily/Ribonuclease H"/>
    <property type="match status" value="1"/>
</dbReference>
<reference evidence="2 3" key="1">
    <citation type="submission" date="2017-10" db="EMBL/GenBank/DDBJ databases">
        <title>Development of genomic resources for the powdery mildew, Erysiphe pulchra.</title>
        <authorList>
            <person name="Wadl P.A."/>
            <person name="Mack B.M."/>
            <person name="Moore G."/>
            <person name="Beltz S.B."/>
        </authorList>
    </citation>
    <scope>NUCLEOTIDE SEQUENCE [LARGE SCALE GENOMIC DNA]</scope>
    <source>
        <strain evidence="2">Cflorida</strain>
    </source>
</reference>
<dbReference type="InterPro" id="IPR036397">
    <property type="entry name" value="RNaseH_sf"/>
</dbReference>
<dbReference type="Proteomes" id="UP000237438">
    <property type="component" value="Unassembled WGS sequence"/>
</dbReference>
<dbReference type="Pfam" id="PF00075">
    <property type="entry name" value="RNase_H"/>
    <property type="match status" value="1"/>
</dbReference>
<gene>
    <name evidence="2" type="ORF">EPUL_005270</name>
</gene>
<feature type="domain" description="RNase H type-1" evidence="1">
    <location>
        <begin position="1"/>
        <end position="68"/>
    </location>
</feature>
<feature type="non-terminal residue" evidence="2">
    <location>
        <position position="148"/>
    </location>
</feature>
<evidence type="ECO:0000313" key="3">
    <source>
        <dbReference type="Proteomes" id="UP000237438"/>
    </source>
</evidence>
<dbReference type="AlphaFoldDB" id="A0A2S4PJZ8"/>
<dbReference type="GO" id="GO:0004523">
    <property type="term" value="F:RNA-DNA hybrid ribonuclease activity"/>
    <property type="evidence" value="ECO:0007669"/>
    <property type="project" value="InterPro"/>
</dbReference>
<name>A0A2S4PJZ8_9PEZI</name>
<dbReference type="OrthoDB" id="4778860at2759"/>
<dbReference type="EMBL" id="PEDP01003027">
    <property type="protein sequence ID" value="POS82366.1"/>
    <property type="molecule type" value="Genomic_DNA"/>
</dbReference>
<dbReference type="InterPro" id="IPR012337">
    <property type="entry name" value="RNaseH-like_sf"/>
</dbReference>
<keyword evidence="3" id="KW-1185">Reference proteome</keyword>
<sequence length="148" mass="16778">MAANIVNGKSSLTSRKEIIKIRKSQEEWKGGSRLPHIQPGDIFARWIPGHANIPGNEEADRLAKQGKPPKELQIERKILVLLIAARSGNGDFKSYHERFGHETYESCTCGTDKTPIHFFFCTQTKNKAKREVGKRRPREAIDWLLGTP</sequence>